<evidence type="ECO:0000256" key="3">
    <source>
        <dbReference type="ARBA" id="ARBA00023128"/>
    </source>
</evidence>
<dbReference type="GO" id="GO:0033108">
    <property type="term" value="P:mitochondrial respiratory chain complex assembly"/>
    <property type="evidence" value="ECO:0007669"/>
    <property type="project" value="TreeGrafter"/>
</dbReference>
<dbReference type="PANTHER" id="PTHR46811:SF1">
    <property type="entry name" value="COILED-COIL-HELIX-COILED-COIL-HELIX DOMAIN-CONTAINING PROTEIN 7"/>
    <property type="match status" value="1"/>
</dbReference>
<evidence type="ECO:0000256" key="4">
    <source>
        <dbReference type="ARBA" id="ARBA00023157"/>
    </source>
</evidence>
<evidence type="ECO:0000256" key="1">
    <source>
        <dbReference type="ARBA" id="ARBA00003875"/>
    </source>
</evidence>
<dbReference type="GO" id="GO:0005758">
    <property type="term" value="C:mitochondrial intermembrane space"/>
    <property type="evidence" value="ECO:0007669"/>
    <property type="project" value="UniProtKB-SubCell"/>
</dbReference>
<proteinExistence type="predicted"/>
<dbReference type="Gene3D" id="1.10.287.1130">
    <property type="entry name" value="CytochromE C oxidase copper chaperone"/>
    <property type="match status" value="1"/>
</dbReference>
<evidence type="ECO:0000256" key="5">
    <source>
        <dbReference type="SAM" id="MobiDB-lite"/>
    </source>
</evidence>
<dbReference type="PROSITE" id="PS51808">
    <property type="entry name" value="CHCH"/>
    <property type="match status" value="1"/>
</dbReference>
<accession>A0AAV5GI92</accession>
<organism evidence="6 7">
    <name type="scientific">Rhodotorula paludigena</name>
    <dbReference type="NCBI Taxonomy" id="86838"/>
    <lineage>
        <taxon>Eukaryota</taxon>
        <taxon>Fungi</taxon>
        <taxon>Dikarya</taxon>
        <taxon>Basidiomycota</taxon>
        <taxon>Pucciniomycotina</taxon>
        <taxon>Microbotryomycetes</taxon>
        <taxon>Sporidiobolales</taxon>
        <taxon>Sporidiobolaceae</taxon>
        <taxon>Rhodotorula</taxon>
    </lineage>
</organism>
<dbReference type="Pfam" id="PF02297">
    <property type="entry name" value="COX6B"/>
    <property type="match status" value="1"/>
</dbReference>
<dbReference type="InterPro" id="IPR051040">
    <property type="entry name" value="COX23"/>
</dbReference>
<evidence type="ECO:0000256" key="2">
    <source>
        <dbReference type="ARBA" id="ARBA00004569"/>
    </source>
</evidence>
<comment type="caution">
    <text evidence="6">The sequence shown here is derived from an EMBL/GenBank/DDBJ whole genome shotgun (WGS) entry which is preliminary data.</text>
</comment>
<dbReference type="Proteomes" id="UP001342314">
    <property type="component" value="Unassembled WGS sequence"/>
</dbReference>
<dbReference type="AlphaFoldDB" id="A0AAV5GI92"/>
<dbReference type="InterPro" id="IPR009069">
    <property type="entry name" value="Cys_alpha_HP_mot_SF"/>
</dbReference>
<name>A0AAV5GI92_9BASI</name>
<keyword evidence="3" id="KW-0496">Mitochondrion</keyword>
<evidence type="ECO:0000313" key="7">
    <source>
        <dbReference type="Proteomes" id="UP001342314"/>
    </source>
</evidence>
<gene>
    <name evidence="6" type="ORF">Rhopal_002026-T1</name>
</gene>
<keyword evidence="7" id="KW-1185">Reference proteome</keyword>
<comment type="function">
    <text evidence="1">Required for the assembly of cytochrome c oxidase.</text>
</comment>
<feature type="region of interest" description="Disordered" evidence="5">
    <location>
        <begin position="1"/>
        <end position="44"/>
    </location>
</feature>
<protein>
    <recommendedName>
        <fullName evidence="8">CHCH domain-containing protein</fullName>
    </recommendedName>
</protein>
<evidence type="ECO:0008006" key="8">
    <source>
        <dbReference type="Google" id="ProtNLM"/>
    </source>
</evidence>
<comment type="subcellular location">
    <subcellularLocation>
        <location evidence="2">Mitochondrion intermembrane space</location>
    </subcellularLocation>
</comment>
<dbReference type="SUPFAM" id="SSF47072">
    <property type="entry name" value="Cysteine alpha-hairpin motif"/>
    <property type="match status" value="1"/>
</dbReference>
<dbReference type="EMBL" id="BQKY01000004">
    <property type="protein sequence ID" value="GJN89052.1"/>
    <property type="molecule type" value="Genomic_DNA"/>
</dbReference>
<dbReference type="InterPro" id="IPR048280">
    <property type="entry name" value="COX6B-like"/>
</dbReference>
<keyword evidence="4" id="KW-1015">Disulfide bond</keyword>
<reference evidence="6 7" key="1">
    <citation type="submission" date="2021-12" db="EMBL/GenBank/DDBJ databases">
        <title>High titer production of polyol ester of fatty acids by Rhodotorula paludigena BS15 towards product separation-free biomass refinery.</title>
        <authorList>
            <person name="Mano J."/>
            <person name="Ono H."/>
            <person name="Tanaka T."/>
            <person name="Naito K."/>
            <person name="Sushida H."/>
            <person name="Ike M."/>
            <person name="Tokuyasu K."/>
            <person name="Kitaoka M."/>
        </authorList>
    </citation>
    <scope>NUCLEOTIDE SEQUENCE [LARGE SCALE GENOMIC DNA]</scope>
    <source>
        <strain evidence="6 7">BS15</strain>
    </source>
</reference>
<evidence type="ECO:0000313" key="6">
    <source>
        <dbReference type="EMBL" id="GJN89052.1"/>
    </source>
</evidence>
<dbReference type="PANTHER" id="PTHR46811">
    <property type="entry name" value="COILED-COIL-HELIX-COILED-COIL-HELIX DOMAIN-CONTAINING PROTEIN 7"/>
    <property type="match status" value="1"/>
</dbReference>
<sequence>MSTLEEAKARKSAPSAPPAPLTAPSGQTPASYNETLGGKGASSFRDPCEIARQESMKCLDRNSYDRSKCTDFFQAYRDCKGTWLNQRREDRRAGKETA</sequence>